<feature type="region of interest" description="Disordered" evidence="2">
    <location>
        <begin position="1"/>
        <end position="26"/>
    </location>
</feature>
<evidence type="ECO:0000256" key="1">
    <source>
        <dbReference type="SAM" id="Coils"/>
    </source>
</evidence>
<proteinExistence type="predicted"/>
<feature type="compositionally biased region" description="Polar residues" evidence="2">
    <location>
        <begin position="8"/>
        <end position="19"/>
    </location>
</feature>
<feature type="compositionally biased region" description="Low complexity" evidence="2">
    <location>
        <begin position="490"/>
        <end position="502"/>
    </location>
</feature>
<dbReference type="RefSeq" id="WP_345523637.1">
    <property type="nucleotide sequence ID" value="NZ_BAABKM010000004.1"/>
</dbReference>
<keyword evidence="1" id="KW-0175">Coiled coil</keyword>
<feature type="compositionally biased region" description="Polar residues" evidence="2">
    <location>
        <begin position="438"/>
        <end position="454"/>
    </location>
</feature>
<gene>
    <name evidence="3" type="ORF">GCM10023349_42130</name>
</gene>
<feature type="compositionally biased region" description="Low complexity" evidence="2">
    <location>
        <begin position="470"/>
        <end position="482"/>
    </location>
</feature>
<protein>
    <submittedName>
        <fullName evidence="3">Uncharacterized protein</fullName>
    </submittedName>
</protein>
<feature type="coiled-coil region" evidence="1">
    <location>
        <begin position="563"/>
        <end position="590"/>
    </location>
</feature>
<feature type="region of interest" description="Disordered" evidence="2">
    <location>
        <begin position="427"/>
        <end position="454"/>
    </location>
</feature>
<keyword evidence="4" id="KW-1185">Reference proteome</keyword>
<dbReference type="EMBL" id="BAABKM010000004">
    <property type="protein sequence ID" value="GAA4717795.1"/>
    <property type="molecule type" value="Genomic_DNA"/>
</dbReference>
<evidence type="ECO:0000313" key="3">
    <source>
        <dbReference type="EMBL" id="GAA4717795.1"/>
    </source>
</evidence>
<evidence type="ECO:0000256" key="2">
    <source>
        <dbReference type="SAM" id="MobiDB-lite"/>
    </source>
</evidence>
<reference evidence="4" key="1">
    <citation type="journal article" date="2019" name="Int. J. Syst. Evol. Microbiol.">
        <title>The Global Catalogue of Microorganisms (GCM) 10K type strain sequencing project: providing services to taxonomists for standard genome sequencing and annotation.</title>
        <authorList>
            <consortium name="The Broad Institute Genomics Platform"/>
            <consortium name="The Broad Institute Genome Sequencing Center for Infectious Disease"/>
            <person name="Wu L."/>
            <person name="Ma J."/>
        </authorList>
    </citation>
    <scope>NUCLEOTIDE SEQUENCE [LARGE SCALE GENOMIC DNA]</scope>
    <source>
        <strain evidence="4">JCM 18531</strain>
    </source>
</reference>
<organism evidence="3 4">
    <name type="scientific">Nocardioides conyzicola</name>
    <dbReference type="NCBI Taxonomy" id="1651781"/>
    <lineage>
        <taxon>Bacteria</taxon>
        <taxon>Bacillati</taxon>
        <taxon>Actinomycetota</taxon>
        <taxon>Actinomycetes</taxon>
        <taxon>Propionibacteriales</taxon>
        <taxon>Nocardioidaceae</taxon>
        <taxon>Nocardioides</taxon>
    </lineage>
</organism>
<feature type="compositionally biased region" description="Low complexity" evidence="2">
    <location>
        <begin position="263"/>
        <end position="279"/>
    </location>
</feature>
<name>A0ABP8XY07_9ACTN</name>
<feature type="compositionally biased region" description="Low complexity" evidence="2">
    <location>
        <begin position="286"/>
        <end position="319"/>
    </location>
</feature>
<accession>A0ABP8XY07</accession>
<feature type="region of interest" description="Disordered" evidence="2">
    <location>
        <begin position="467"/>
        <end position="502"/>
    </location>
</feature>
<evidence type="ECO:0000313" key="4">
    <source>
        <dbReference type="Proteomes" id="UP001499974"/>
    </source>
</evidence>
<sequence>MSPPVATREQTTASTSTATGDRAPEAVPVLTTVPRPIGDASVVTVTGLAGGLQAVQAEWGVDGGAVVLSGQAPFTELTGHAGFRSDGSLDGTVRMQATVGLLGLDLGEATWTVDGWTPEMTLAVPGVALRGTTLAIDLRELPPGTAFTAREGVDAPRTDTGATIHLPQDAVPAGEPLSPRLVEVYRGLLGVDLAADPHRLEVHADAAVAGVPAFVTDGHLFLAPGIYGVDAPEPLRMLDAAIRAAVAGLVGAVAGPPAPVDRPPAAASAPAAATDLVPADVPPVPTAEAAPAEATPAEGAAGAAPTEAAPADVAPAAEEAPPEAAPEEAPPPVELIMPEPPTALTRAAAARGGGVAGGAGGAARAARDLPSADADVADARGAVTEPVAETAARAREELAAELGERPAPSPEIVALCERIRTAIRENRPEDEDKLLETDPTQEAQNAGATITGSVEGQVDQVSSSYDAMATPPTGTPALTPTPVVAPSPTSPGMGVDAASAAPDPIPPENTSLDADVAATDQRIADSGIDTRVTREIPDGPFAEARAARGELGEAAERTPQQIQAEQQQAIESAQGDMAALQQQAVAAMRSARSGTVETVGGGQQGAVTTEQNTREAVSQRAQGIYDNAQRQVDALLQPLSRTAIARWEAGLTQLSQTFHDALHRVQLWIEDRHSGVGGTILAIGDYIGGLPDWVTDEYNRAEREFGDGVTTLLTDISSDVNGVIAAAQALIQHARTDIDAAFTAMEAEFPEWAAQERARFGGMLDGLSQRVTAAQTSFVRDVSARAITAVNDVHAEAQALRDAAGGLIGRVVAAIEEFIDDPVRAIINGLLRLVGIPPSAFWALIAKIEQVISDIADDPENFINNLTAGVKQGFEQFFDNFGTHVLHGFWDWLFSGLETPIPMPRDFSARSLFGFALDLMGITWPRIREILVRHIGPTAVEVIEAAWQLISVLIERGPDGIVELIKEQLSPENIVGMILEAAVEYLTQTLIEQVIVRVVGMLNPVGAIAQAIDLIYQVCSWIFRNAARIFRFVEAIVNGMADVIAGNIGGLANAVERALASLIPPVIDFLAGLLHLGGLPGEVADVITRLQTMVYGVLDRVIGWLAERGRALLRRMGIGGDEEPGEGHNGDDELGKTVRFSADGHSHRLWFQVAGDDATLMVASVPKPIADQIAEWRTKVDDLPEEHKATAPGKLDALTTVADQASVEGDQLAHAFNEANRDKTDTNEPPDDTALEGREQAIAGMMNELFEIFGRTGSEAEQLADIAANLPAHGRARADAMFRIWESRYLAHATHIPTGTETAVPIWAAGAVSDPALRAGLAYLAQESVHRQLLPYLQEGSGRRSAGTGAFRAYALSDASAPHPVRTEFASAVGNAYADAFRANPPQGLDPVDTQLPATVASIAYTPGSPAPYGGFNPFPGREDPDPALVTAAGGDFKAFLLGIAQSATYNGFTRARMNWAWTHPPSKTWIEGRFRQPRMHEWIPTNLLPTLLRAAFDARDAAGLKLAVKWLVFQYALRSETSHVLWHFDPNPAGHVGAFTRTDDGHDHYGTALSDEFHDWLRQTYAQQRDAGPYAFSIAIMQRIEQWVWNGRLTGIPAANVEDQITVWYHVQGVGRVAGLTFGDLGALQSGNYIEIIRNFESALDAVSWE</sequence>
<dbReference type="Proteomes" id="UP001499974">
    <property type="component" value="Unassembled WGS sequence"/>
</dbReference>
<feature type="region of interest" description="Disordered" evidence="2">
    <location>
        <begin position="260"/>
        <end position="333"/>
    </location>
</feature>
<comment type="caution">
    <text evidence="3">The sequence shown here is derived from an EMBL/GenBank/DDBJ whole genome shotgun (WGS) entry which is preliminary data.</text>
</comment>